<evidence type="ECO:0000313" key="2">
    <source>
        <dbReference type="Proteomes" id="UP000777774"/>
    </source>
</evidence>
<name>A0ABX1JZI4_9CELL</name>
<protein>
    <recommendedName>
        <fullName evidence="3">PE-PGRS family protein</fullName>
    </recommendedName>
</protein>
<gene>
    <name evidence="1" type="ORF">HGA02_07985</name>
</gene>
<proteinExistence type="predicted"/>
<comment type="caution">
    <text evidence="1">The sequence shown here is derived from an EMBL/GenBank/DDBJ whole genome shotgun (WGS) entry which is preliminary data.</text>
</comment>
<sequence>MTVKIDKEVLAATVVALEDLAEDLPELFSRASALDARVDLAGLNGAEQWARDVSRDLRQRIGVLEHMAQANPTFGGVSMTADQAAAIAGQSMSVEDALIAVRATGTAPNAWNDTDPANLAEWFEQLQAEALEKLAGMSDSEQATALVDAYHDIQNFVVGGGAAVAAAGTLIFQGGPALARWLADRKIIQPGLASLAESDAAWANRLSAALTAADRRGLAGKVPFKYPGSFVPNTVGNYLLKLAPTVEDFDAWVTRMSSATQTYAVNGEMQPTLLAKLLQSEKGVQATTWVSRMLGATRTGQLATRLATWGNAIVGKPWINPATGAVVARGAGNLLTMASQSGVTTMLRSAGALRVLGVAGSAFATVDGVVGLVNNFDENNRLWSEGGTEGKAHVIGEYAETAFNASMTAALIAPNPVTLGLVAVTGVVWAGAEVVEHWDDITAAADQAVDWAGDRAEEAGEWVGDRLDDIKESDLNPMNWF</sequence>
<evidence type="ECO:0000313" key="1">
    <source>
        <dbReference type="EMBL" id="NKY39467.1"/>
    </source>
</evidence>
<dbReference type="Proteomes" id="UP000777774">
    <property type="component" value="Unassembled WGS sequence"/>
</dbReference>
<evidence type="ECO:0008006" key="3">
    <source>
        <dbReference type="Google" id="ProtNLM"/>
    </source>
</evidence>
<organism evidence="1 2">
    <name type="scientific">Cellulomonas septica</name>
    <dbReference type="NCBI Taxonomy" id="285080"/>
    <lineage>
        <taxon>Bacteria</taxon>
        <taxon>Bacillati</taxon>
        <taxon>Actinomycetota</taxon>
        <taxon>Actinomycetes</taxon>
        <taxon>Micrococcales</taxon>
        <taxon>Cellulomonadaceae</taxon>
        <taxon>Cellulomonas</taxon>
    </lineage>
</organism>
<reference evidence="1 2" key="1">
    <citation type="submission" date="2020-04" db="EMBL/GenBank/DDBJ databases">
        <title>MicrobeNet Type strains.</title>
        <authorList>
            <person name="Nicholson A.C."/>
        </authorList>
    </citation>
    <scope>NUCLEOTIDE SEQUENCE [LARGE SCALE GENOMIC DNA]</scope>
    <source>
        <strain evidence="1 2">ATCC BAA-787</strain>
    </source>
</reference>
<dbReference type="EMBL" id="JAAXOY010000155">
    <property type="protein sequence ID" value="NKY39467.1"/>
    <property type="molecule type" value="Genomic_DNA"/>
</dbReference>
<keyword evidence="2" id="KW-1185">Reference proteome</keyword>
<dbReference type="RefSeq" id="WP_168678575.1">
    <property type="nucleotide sequence ID" value="NZ_JAAXOY010000155.1"/>
</dbReference>
<accession>A0ABX1JZI4</accession>